<name>A0ACB5UJG3_9FIRM</name>
<dbReference type="Proteomes" id="UP001374599">
    <property type="component" value="Unassembled WGS sequence"/>
</dbReference>
<dbReference type="EMBL" id="BTPU01000035">
    <property type="protein sequence ID" value="GMQ63087.1"/>
    <property type="molecule type" value="Genomic_DNA"/>
</dbReference>
<evidence type="ECO:0000313" key="2">
    <source>
        <dbReference type="Proteomes" id="UP001374599"/>
    </source>
</evidence>
<sequence length="64" mass="7251">MYMWSSEAGRRTQLFAQDEQVAGVTYTYTVLQKPSQNKTSFLTDLKSKLIGNLTKSTIVFTTIL</sequence>
<protein>
    <submittedName>
        <fullName evidence="1">Uncharacterized protein</fullName>
    </submittedName>
</protein>
<organism evidence="1 2">
    <name type="scientific">Vallitalea maricola</name>
    <dbReference type="NCBI Taxonomy" id="3074433"/>
    <lineage>
        <taxon>Bacteria</taxon>
        <taxon>Bacillati</taxon>
        <taxon>Bacillota</taxon>
        <taxon>Clostridia</taxon>
        <taxon>Lachnospirales</taxon>
        <taxon>Vallitaleaceae</taxon>
        <taxon>Vallitalea</taxon>
    </lineage>
</organism>
<gene>
    <name evidence="1" type="ORF">AN2V17_23200</name>
</gene>
<proteinExistence type="predicted"/>
<keyword evidence="2" id="KW-1185">Reference proteome</keyword>
<accession>A0ACB5UJG3</accession>
<evidence type="ECO:0000313" key="1">
    <source>
        <dbReference type="EMBL" id="GMQ63087.1"/>
    </source>
</evidence>
<comment type="caution">
    <text evidence="1">The sequence shown here is derived from an EMBL/GenBank/DDBJ whole genome shotgun (WGS) entry which is preliminary data.</text>
</comment>
<reference evidence="1" key="1">
    <citation type="submission" date="2023-09" db="EMBL/GenBank/DDBJ databases">
        <title>Vallitalea sediminicola and Vallitalea maricola sp. nov., anaerobic bacteria isolated from marine sediment.</title>
        <authorList>
            <person name="Hirano S."/>
            <person name="Maeda A."/>
            <person name="Terahara T."/>
            <person name="Mori K."/>
            <person name="Hamada M."/>
            <person name="Matsumoto R."/>
            <person name="Kobayashi T."/>
        </authorList>
    </citation>
    <scope>NUCLEOTIDE SEQUENCE</scope>
    <source>
        <strain evidence="1">AN17-2</strain>
    </source>
</reference>